<dbReference type="InterPro" id="IPR003709">
    <property type="entry name" value="VanY-like_core_dom"/>
</dbReference>
<dbReference type="AlphaFoldDB" id="A0AAU8DSB0"/>
<dbReference type="Gene3D" id="3.30.1380.10">
    <property type="match status" value="1"/>
</dbReference>
<dbReference type="Pfam" id="PF02557">
    <property type="entry name" value="VanY"/>
    <property type="match status" value="1"/>
</dbReference>
<feature type="domain" description="Peptidoglycan binding-like" evidence="1">
    <location>
        <begin position="129"/>
        <end position="184"/>
    </location>
</feature>
<dbReference type="SUPFAM" id="SSF47090">
    <property type="entry name" value="PGBD-like"/>
    <property type="match status" value="2"/>
</dbReference>
<name>A0AAU8DSB0_9ACTN</name>
<gene>
    <name evidence="3" type="ORF">ABLG96_02170</name>
</gene>
<dbReference type="InterPro" id="IPR036366">
    <property type="entry name" value="PGBDSf"/>
</dbReference>
<dbReference type="GO" id="GO:0006508">
    <property type="term" value="P:proteolysis"/>
    <property type="evidence" value="ECO:0007669"/>
    <property type="project" value="InterPro"/>
</dbReference>
<evidence type="ECO:0000313" key="3">
    <source>
        <dbReference type="EMBL" id="XCG64175.1"/>
    </source>
</evidence>
<dbReference type="InterPro" id="IPR002477">
    <property type="entry name" value="Peptidoglycan-bd-like"/>
</dbReference>
<evidence type="ECO:0000259" key="1">
    <source>
        <dbReference type="Pfam" id="PF01471"/>
    </source>
</evidence>
<dbReference type="PANTHER" id="PTHR41533:SF1">
    <property type="entry name" value="L,D-TRANSPEPTIDASE YCBB-RELATED"/>
    <property type="match status" value="1"/>
</dbReference>
<dbReference type="SUPFAM" id="SSF55166">
    <property type="entry name" value="Hedgehog/DD-peptidase"/>
    <property type="match status" value="1"/>
</dbReference>
<dbReference type="Pfam" id="PF01471">
    <property type="entry name" value="PG_binding_1"/>
    <property type="match status" value="2"/>
</dbReference>
<dbReference type="GO" id="GO:0008233">
    <property type="term" value="F:peptidase activity"/>
    <property type="evidence" value="ECO:0007669"/>
    <property type="project" value="InterPro"/>
</dbReference>
<dbReference type="InterPro" id="IPR036365">
    <property type="entry name" value="PGBD-like_sf"/>
</dbReference>
<feature type="domain" description="Peptidoglycan binding-like" evidence="1">
    <location>
        <begin position="68"/>
        <end position="120"/>
    </location>
</feature>
<dbReference type="RefSeq" id="WP_353649788.1">
    <property type="nucleotide sequence ID" value="NZ_CP159218.1"/>
</dbReference>
<organism evidence="3">
    <name type="scientific">Nakamurella sp. A5-74</name>
    <dbReference type="NCBI Taxonomy" id="3158264"/>
    <lineage>
        <taxon>Bacteria</taxon>
        <taxon>Bacillati</taxon>
        <taxon>Actinomycetota</taxon>
        <taxon>Actinomycetes</taxon>
        <taxon>Nakamurellales</taxon>
        <taxon>Nakamurellaceae</taxon>
        <taxon>Nakamurella</taxon>
    </lineage>
</organism>
<reference evidence="3" key="1">
    <citation type="submission" date="2024-05" db="EMBL/GenBank/DDBJ databases">
        <authorList>
            <person name="Cai S.Y."/>
            <person name="Jin L.M."/>
            <person name="Li H.R."/>
        </authorList>
    </citation>
    <scope>NUCLEOTIDE SEQUENCE</scope>
    <source>
        <strain evidence="3">A5-74</strain>
    </source>
</reference>
<feature type="domain" description="D-alanyl-D-alanine carboxypeptidase-like core" evidence="2">
    <location>
        <begin position="217"/>
        <end position="330"/>
    </location>
</feature>
<dbReference type="EMBL" id="CP159218">
    <property type="protein sequence ID" value="XCG64175.1"/>
    <property type="molecule type" value="Genomic_DNA"/>
</dbReference>
<protein>
    <submittedName>
        <fullName evidence="3">Peptidoglycan-binding protein</fullName>
    </submittedName>
</protein>
<accession>A0AAU8DSB0</accession>
<proteinExistence type="predicted"/>
<evidence type="ECO:0000259" key="2">
    <source>
        <dbReference type="Pfam" id="PF02557"/>
    </source>
</evidence>
<dbReference type="InterPro" id="IPR052905">
    <property type="entry name" value="LD-transpeptidase_YkuD-like"/>
</dbReference>
<dbReference type="Gene3D" id="1.10.101.10">
    <property type="entry name" value="PGBD-like superfamily/PGBD"/>
    <property type="match status" value="2"/>
</dbReference>
<dbReference type="CDD" id="cd14814">
    <property type="entry name" value="Peptidase_M15"/>
    <property type="match status" value="1"/>
</dbReference>
<dbReference type="PANTHER" id="PTHR41533">
    <property type="entry name" value="L,D-TRANSPEPTIDASE HI_1667-RELATED"/>
    <property type="match status" value="1"/>
</dbReference>
<dbReference type="InterPro" id="IPR009045">
    <property type="entry name" value="Zn_M74/Hedgehog-like"/>
</dbReference>
<sequence length="331" mass="33349">MAAHATTRRRLTPSLLAALTAWVLGLGVAALPAAADPWPSAPSGAVSAAAVTAAAIDAAVTPSSPPSKIKALQWLLTHRSIATTADGVYGAGTTANVKTFQSQQGLTADGQAGPNTLGALVVLTQQGQSGANVRAVQELLAGAGQSVGVDGEFGAGTATAVRSFQASAGLGQDGVVGPQTWAALFNAAAGGGGGNCDAVSGGVPLSETALATNGIRVHTCFLSRTNAMVAAAAADGVTLSANSAWRSRDEQIALRRQNCGPTDYDIYTKPSGQCSPPTAIPGTSNHETGLAVDFANAQVGGAVNNWLRAHAAAYHYSNLPSESWHWSWNGR</sequence>